<dbReference type="PANTHER" id="PTHR31689">
    <property type="entry name" value="DIAMINOPIMELATE EPIMERASE, CHLOROPLASTIC"/>
    <property type="match status" value="1"/>
</dbReference>
<evidence type="ECO:0000256" key="8">
    <source>
        <dbReference type="ARBA" id="ARBA00051712"/>
    </source>
</evidence>
<feature type="site" description="Important for dimerization" evidence="9">
    <location>
        <position position="275"/>
    </location>
</feature>
<feature type="binding site" evidence="9">
    <location>
        <position position="71"/>
    </location>
    <ligand>
        <name>substrate</name>
    </ligand>
</feature>
<evidence type="ECO:0000313" key="11">
    <source>
        <dbReference type="EMBL" id="QCI23541.1"/>
    </source>
</evidence>
<dbReference type="EMBL" id="CP033004">
    <property type="protein sequence ID" value="QCI23541.1"/>
    <property type="molecule type" value="Genomic_DNA"/>
</dbReference>
<feature type="binding site" evidence="9">
    <location>
        <begin position="215"/>
        <end position="216"/>
    </location>
    <ligand>
        <name>substrate</name>
    </ligand>
</feature>
<evidence type="ECO:0000256" key="9">
    <source>
        <dbReference type="HAMAP-Rule" id="MF_00197"/>
    </source>
</evidence>
<evidence type="ECO:0000256" key="10">
    <source>
        <dbReference type="PROSITE-ProRule" id="PRU10125"/>
    </source>
</evidence>
<feature type="active site" description="Proton acceptor" evidence="9">
    <location>
        <position position="224"/>
    </location>
</feature>
<name>A0A4D6YAU7_BUCMH</name>
<feature type="binding site" evidence="9">
    <location>
        <begin position="225"/>
        <end position="226"/>
    </location>
    <ligand>
        <name>substrate</name>
    </ligand>
</feature>
<dbReference type="UniPathway" id="UPA00034">
    <property type="reaction ID" value="UER00025"/>
</dbReference>
<evidence type="ECO:0000256" key="1">
    <source>
        <dbReference type="ARBA" id="ARBA00005196"/>
    </source>
</evidence>
<dbReference type="InterPro" id="IPR001653">
    <property type="entry name" value="DAP_epimerase_DapF"/>
</dbReference>
<accession>A0A4D6YAU7</accession>
<dbReference type="RefSeq" id="WP_158336749.1">
    <property type="nucleotide sequence ID" value="NZ_CP033004.1"/>
</dbReference>
<dbReference type="FunFam" id="3.10.310.10:FF:000001">
    <property type="entry name" value="Diaminopimelate epimerase"/>
    <property type="match status" value="1"/>
</dbReference>
<evidence type="ECO:0000256" key="3">
    <source>
        <dbReference type="ARBA" id="ARBA00013080"/>
    </source>
</evidence>
<protein>
    <recommendedName>
        <fullName evidence="3 9">Diaminopimelate epimerase</fullName>
        <shortName evidence="9">DAP epimerase</shortName>
        <ecNumber evidence="3 9">5.1.1.7</ecNumber>
    </recommendedName>
    <alternativeName>
        <fullName evidence="9">PLP-independent amino acid racemase</fullName>
    </alternativeName>
</protein>
<evidence type="ECO:0000256" key="2">
    <source>
        <dbReference type="ARBA" id="ARBA00010219"/>
    </source>
</evidence>
<keyword evidence="7 9" id="KW-0413">Isomerase</keyword>
<reference evidence="11 12" key="1">
    <citation type="submission" date="2018-10" db="EMBL/GenBank/DDBJ databases">
        <title>Comparative functional genomics of the obligate endosymbiont Buchnera aphidicola.</title>
        <authorList>
            <person name="Chong R.A."/>
        </authorList>
    </citation>
    <scope>NUCLEOTIDE SEQUENCE [LARGE SCALE GENOMIC DNA]</scope>
    <source>
        <strain evidence="11 12">Mrh</strain>
    </source>
</reference>
<evidence type="ECO:0000256" key="6">
    <source>
        <dbReference type="ARBA" id="ARBA00023154"/>
    </source>
</evidence>
<evidence type="ECO:0000256" key="5">
    <source>
        <dbReference type="ARBA" id="ARBA00022605"/>
    </source>
</evidence>
<dbReference type="NCBIfam" id="TIGR00652">
    <property type="entry name" value="DapF"/>
    <property type="match status" value="1"/>
</dbReference>
<keyword evidence="4 9" id="KW-0963">Cytoplasm</keyword>
<comment type="function">
    <text evidence="9">Catalyzes the stereoinversion of LL-2,6-diaminopimelate (L,L-DAP) to meso-diaminopimelate (meso-DAP), a precursor of L-lysine and an essential component of the bacterial peptidoglycan.</text>
</comment>
<evidence type="ECO:0000313" key="12">
    <source>
        <dbReference type="Proteomes" id="UP000298566"/>
    </source>
</evidence>
<comment type="pathway">
    <text evidence="1 9">Amino-acid biosynthesis; L-lysine biosynthesis via DAP pathway; DL-2,6-diaminopimelate from LL-2,6-diaminopimelate: step 1/1.</text>
</comment>
<sequence>MSLSKRKICFSKMHGLENDFIVLNNIKNNFFLTSKIIQDLSHRHTGIGFDQLLLLECSKQENIDFHYRIFNSNGSEVSQCGNGARCLALFITLKKLTKKKVINVSTKNRIIILYILKNRDICVDMGIPVFEPKYIPYSSLNMQKYYSALILGKIIKYYVVSIGNPHCIIIEKNIKRYPVKKIGFILSNHILFPEGTNVGFMELISETHISLRVYERGVGETRSCGSGACAAVAIGIKEKMLLNEVKVSLLGGDLKIKWNGNLEKLYMTGSARHVYDGYFYL</sequence>
<evidence type="ECO:0000256" key="4">
    <source>
        <dbReference type="ARBA" id="ARBA00022490"/>
    </source>
</evidence>
<feature type="binding site" evidence="9">
    <location>
        <position position="197"/>
    </location>
    <ligand>
        <name>substrate</name>
    </ligand>
</feature>
<feature type="binding site" evidence="9">
    <location>
        <position position="164"/>
    </location>
    <ligand>
        <name>substrate</name>
    </ligand>
</feature>
<feature type="binding site" evidence="9">
    <location>
        <position position="51"/>
    </location>
    <ligand>
        <name>substrate</name>
    </ligand>
</feature>
<dbReference type="GO" id="GO:0008837">
    <property type="term" value="F:diaminopimelate epimerase activity"/>
    <property type="evidence" value="ECO:0007669"/>
    <property type="project" value="UniProtKB-UniRule"/>
</dbReference>
<feature type="active site" description="Proton donor" evidence="9">
    <location>
        <position position="80"/>
    </location>
</feature>
<feature type="active site" evidence="10">
    <location>
        <position position="80"/>
    </location>
</feature>
<proteinExistence type="inferred from homology"/>
<dbReference type="AlphaFoldDB" id="A0A4D6YAU7"/>
<feature type="binding site" evidence="9">
    <location>
        <begin position="81"/>
        <end position="82"/>
    </location>
    <ligand>
        <name>substrate</name>
    </ligand>
</feature>
<dbReference type="Gene3D" id="3.10.310.10">
    <property type="entry name" value="Diaminopimelate Epimerase, Chain A, domain 1"/>
    <property type="match status" value="2"/>
</dbReference>
<feature type="site" description="Could be important to modulate the pK values of the two catalytic cysteine residues" evidence="9">
    <location>
        <position position="215"/>
    </location>
</feature>
<evidence type="ECO:0000256" key="7">
    <source>
        <dbReference type="ARBA" id="ARBA00023235"/>
    </source>
</evidence>
<comment type="subcellular location">
    <subcellularLocation>
        <location evidence="9">Cytoplasm</location>
    </subcellularLocation>
</comment>
<comment type="similarity">
    <text evidence="2 9">Belongs to the diaminopimelate epimerase family.</text>
</comment>
<dbReference type="Proteomes" id="UP000298566">
    <property type="component" value="Chromosome"/>
</dbReference>
<dbReference type="EC" id="5.1.1.7" evidence="3 9"/>
<dbReference type="GO" id="GO:0005829">
    <property type="term" value="C:cytosol"/>
    <property type="evidence" value="ECO:0007669"/>
    <property type="project" value="TreeGrafter"/>
</dbReference>
<dbReference type="PANTHER" id="PTHR31689:SF0">
    <property type="entry name" value="DIAMINOPIMELATE EPIMERASE"/>
    <property type="match status" value="1"/>
</dbReference>
<keyword evidence="5 9" id="KW-0028">Amino-acid biosynthesis</keyword>
<dbReference type="SUPFAM" id="SSF54506">
    <property type="entry name" value="Diaminopimelate epimerase-like"/>
    <property type="match status" value="2"/>
</dbReference>
<feature type="site" description="Could be important to modulate the pK values of the two catalytic cysteine residues" evidence="9">
    <location>
        <position position="166"/>
    </location>
</feature>
<dbReference type="InterPro" id="IPR018510">
    <property type="entry name" value="DAP_epimerase_AS"/>
</dbReference>
<dbReference type="Pfam" id="PF01678">
    <property type="entry name" value="DAP_epimerase"/>
    <property type="match status" value="2"/>
</dbReference>
<gene>
    <name evidence="9" type="primary">dapF</name>
    <name evidence="11" type="ORF">D9V73_02805</name>
</gene>
<organism evidence="11 12">
    <name type="scientific">Buchnera aphidicola subsp. Melaphis rhois</name>
    <dbReference type="NCBI Taxonomy" id="118103"/>
    <lineage>
        <taxon>Bacteria</taxon>
        <taxon>Pseudomonadati</taxon>
        <taxon>Pseudomonadota</taxon>
        <taxon>Gammaproteobacteria</taxon>
        <taxon>Enterobacterales</taxon>
        <taxon>Erwiniaceae</taxon>
        <taxon>Buchnera</taxon>
    </lineage>
</organism>
<dbReference type="HAMAP" id="MF_00197">
    <property type="entry name" value="DAP_epimerase"/>
    <property type="match status" value="1"/>
</dbReference>
<dbReference type="GO" id="GO:0009089">
    <property type="term" value="P:lysine biosynthetic process via diaminopimelate"/>
    <property type="evidence" value="ECO:0007669"/>
    <property type="project" value="UniProtKB-UniRule"/>
</dbReference>
<comment type="subunit">
    <text evidence="9">Homodimer.</text>
</comment>
<comment type="catalytic activity">
    <reaction evidence="8 9">
        <text>(2S,6S)-2,6-diaminopimelate = meso-2,6-diaminopimelate</text>
        <dbReference type="Rhea" id="RHEA:15393"/>
        <dbReference type="ChEBI" id="CHEBI:57609"/>
        <dbReference type="ChEBI" id="CHEBI:57791"/>
        <dbReference type="EC" id="5.1.1.7"/>
    </reaction>
</comment>
<keyword evidence="6 9" id="KW-0457">Lysine biosynthesis</keyword>
<dbReference type="OrthoDB" id="9805408at2"/>
<dbReference type="PROSITE" id="PS01326">
    <property type="entry name" value="DAP_EPIMERASE"/>
    <property type="match status" value="1"/>
</dbReference>
<feature type="binding site" evidence="9">
    <location>
        <position position="18"/>
    </location>
    <ligand>
        <name>substrate</name>
    </ligand>
</feature>